<evidence type="ECO:0000313" key="2">
    <source>
        <dbReference type="Proteomes" id="UP000324897"/>
    </source>
</evidence>
<proteinExistence type="predicted"/>
<evidence type="ECO:0000313" key="1">
    <source>
        <dbReference type="EMBL" id="TVU26059.1"/>
    </source>
</evidence>
<comment type="caution">
    <text evidence="1">The sequence shown here is derived from an EMBL/GenBank/DDBJ whole genome shotgun (WGS) entry which is preliminary data.</text>
</comment>
<dbReference type="Gramene" id="TVU26059">
    <property type="protein sequence ID" value="TVU26059"/>
    <property type="gene ID" value="EJB05_28588"/>
</dbReference>
<gene>
    <name evidence="1" type="ORF">EJB05_28588</name>
</gene>
<name>A0A5J9UQC3_9POAL</name>
<dbReference type="AlphaFoldDB" id="A0A5J9UQC3"/>
<sequence length="112" mass="12666">MKFKTVFWVFQGGVHHSKQSIIRSSHFISSSLKDSIRYAAKPRELGMQTDVHLRIPAVPKIMLRCQFAPILQPTSLITHLDRMTISSKLFQPPSPFSYQTPMTPCCPGHPSS</sequence>
<accession>A0A5J9UQC3</accession>
<keyword evidence="2" id="KW-1185">Reference proteome</keyword>
<reference evidence="1 2" key="1">
    <citation type="journal article" date="2019" name="Sci. Rep.">
        <title>A high-quality genome of Eragrostis curvula grass provides insights into Poaceae evolution and supports new strategies to enhance forage quality.</title>
        <authorList>
            <person name="Carballo J."/>
            <person name="Santos B.A.C.M."/>
            <person name="Zappacosta D."/>
            <person name="Garbus I."/>
            <person name="Selva J.P."/>
            <person name="Gallo C.A."/>
            <person name="Diaz A."/>
            <person name="Albertini E."/>
            <person name="Caccamo M."/>
            <person name="Echenique V."/>
        </authorList>
    </citation>
    <scope>NUCLEOTIDE SEQUENCE [LARGE SCALE GENOMIC DNA]</scope>
    <source>
        <strain evidence="2">cv. Victoria</strain>
        <tissue evidence="1">Leaf</tissue>
    </source>
</reference>
<dbReference type="Proteomes" id="UP000324897">
    <property type="component" value="Chromosome 2"/>
</dbReference>
<feature type="non-terminal residue" evidence="1">
    <location>
        <position position="1"/>
    </location>
</feature>
<dbReference type="EMBL" id="RWGY01000013">
    <property type="protein sequence ID" value="TVU26059.1"/>
    <property type="molecule type" value="Genomic_DNA"/>
</dbReference>
<organism evidence="1 2">
    <name type="scientific">Eragrostis curvula</name>
    <name type="common">weeping love grass</name>
    <dbReference type="NCBI Taxonomy" id="38414"/>
    <lineage>
        <taxon>Eukaryota</taxon>
        <taxon>Viridiplantae</taxon>
        <taxon>Streptophyta</taxon>
        <taxon>Embryophyta</taxon>
        <taxon>Tracheophyta</taxon>
        <taxon>Spermatophyta</taxon>
        <taxon>Magnoliopsida</taxon>
        <taxon>Liliopsida</taxon>
        <taxon>Poales</taxon>
        <taxon>Poaceae</taxon>
        <taxon>PACMAD clade</taxon>
        <taxon>Chloridoideae</taxon>
        <taxon>Eragrostideae</taxon>
        <taxon>Eragrostidinae</taxon>
        <taxon>Eragrostis</taxon>
    </lineage>
</organism>
<protein>
    <submittedName>
        <fullName evidence="1">Uncharacterized protein</fullName>
    </submittedName>
</protein>